<dbReference type="Proteomes" id="UP001620645">
    <property type="component" value="Unassembled WGS sequence"/>
</dbReference>
<dbReference type="Pfam" id="PF03637">
    <property type="entry name" value="Mob1_phocein"/>
    <property type="match status" value="1"/>
</dbReference>
<evidence type="ECO:0000313" key="2">
    <source>
        <dbReference type="EMBL" id="KAL3099005.1"/>
    </source>
</evidence>
<dbReference type="Gene3D" id="1.20.140.30">
    <property type="entry name" value="MOB kinase activator"/>
    <property type="match status" value="1"/>
</dbReference>
<dbReference type="SMART" id="SM01388">
    <property type="entry name" value="Mob1_phocein"/>
    <property type="match status" value="1"/>
</dbReference>
<evidence type="ECO:0000313" key="3">
    <source>
        <dbReference type="Proteomes" id="UP001620645"/>
    </source>
</evidence>
<sequence>MVGQKPAKEEERKGKERKGEERWVVGSLMYHGAVSDLKQNNLLENRRLQQQKQAKLLLRRASATLGSGNLREVVRLPHGEDPNEWIAANIVDLHNQVSMLYGTIAEHCTAKSCPRMTAGSQHEYFWSDSKGALIEPCPANLYIEYLLGWVQDELDDESIFPSQIGQQFPSNFLHIAQAIVKRLFRIYAHVYHEHFGLIEQLKAVEHLNTSFKHFMLFVDEFDLIDRRQLAPLQELIDSLLHTNSSQKQTENEGLYV</sequence>
<gene>
    <name evidence="2" type="ORF">niasHS_000993</name>
</gene>
<proteinExistence type="predicted"/>
<feature type="binding site" evidence="1">
    <location>
        <position position="189"/>
    </location>
    <ligand>
        <name>Zn(2+)</name>
        <dbReference type="ChEBI" id="CHEBI:29105"/>
    </ligand>
</feature>
<name>A0ABD2K7X5_HETSC</name>
<keyword evidence="3" id="KW-1185">Reference proteome</keyword>
<feature type="binding site" evidence="1">
    <location>
        <position position="113"/>
    </location>
    <ligand>
        <name>Zn(2+)</name>
        <dbReference type="ChEBI" id="CHEBI:29105"/>
    </ligand>
</feature>
<accession>A0ABD2K7X5</accession>
<dbReference type="InterPro" id="IPR005301">
    <property type="entry name" value="MOB_kinase_act_fam"/>
</dbReference>
<keyword evidence="1" id="KW-0862">Zinc</keyword>
<dbReference type="AlphaFoldDB" id="A0ABD2K7X5"/>
<reference evidence="2 3" key="1">
    <citation type="submission" date="2024-10" db="EMBL/GenBank/DDBJ databases">
        <authorList>
            <person name="Kim D."/>
        </authorList>
    </citation>
    <scope>NUCLEOTIDE SEQUENCE [LARGE SCALE GENOMIC DNA]</scope>
    <source>
        <strain evidence="2">Taebaek</strain>
    </source>
</reference>
<keyword evidence="1" id="KW-0479">Metal-binding</keyword>
<comment type="caution">
    <text evidence="2">The sequence shown here is derived from an EMBL/GenBank/DDBJ whole genome shotgun (WGS) entry which is preliminary data.</text>
</comment>
<feature type="binding site" evidence="1">
    <location>
        <position position="194"/>
    </location>
    <ligand>
        <name>Zn(2+)</name>
        <dbReference type="ChEBI" id="CHEBI:29105"/>
    </ligand>
</feature>
<dbReference type="InterPro" id="IPR036703">
    <property type="entry name" value="MOB_kinase_act_sf"/>
</dbReference>
<dbReference type="SUPFAM" id="SSF101152">
    <property type="entry name" value="Mob1/phocein"/>
    <property type="match status" value="1"/>
</dbReference>
<dbReference type="PANTHER" id="PTHR22599">
    <property type="entry name" value="MPS ONE BINDER KINASE ACTIVATOR-LIKE MOB"/>
    <property type="match status" value="1"/>
</dbReference>
<organism evidence="2 3">
    <name type="scientific">Heterodera schachtii</name>
    <name type="common">Sugarbeet cyst nematode worm</name>
    <name type="synonym">Tylenchus schachtii</name>
    <dbReference type="NCBI Taxonomy" id="97005"/>
    <lineage>
        <taxon>Eukaryota</taxon>
        <taxon>Metazoa</taxon>
        <taxon>Ecdysozoa</taxon>
        <taxon>Nematoda</taxon>
        <taxon>Chromadorea</taxon>
        <taxon>Rhabditida</taxon>
        <taxon>Tylenchina</taxon>
        <taxon>Tylenchomorpha</taxon>
        <taxon>Tylenchoidea</taxon>
        <taxon>Heteroderidae</taxon>
        <taxon>Heteroderinae</taxon>
        <taxon>Heterodera</taxon>
    </lineage>
</organism>
<dbReference type="EMBL" id="JBICCN010000042">
    <property type="protein sequence ID" value="KAL3099005.1"/>
    <property type="molecule type" value="Genomic_DNA"/>
</dbReference>
<protein>
    <submittedName>
        <fullName evidence="2">Uncharacterized protein</fullName>
    </submittedName>
</protein>
<evidence type="ECO:0000256" key="1">
    <source>
        <dbReference type="PIRSR" id="PIRSR605301-1"/>
    </source>
</evidence>
<feature type="binding site" evidence="1">
    <location>
        <position position="108"/>
    </location>
    <ligand>
        <name>Zn(2+)</name>
        <dbReference type="ChEBI" id="CHEBI:29105"/>
    </ligand>
</feature>